<proteinExistence type="inferred from homology"/>
<dbReference type="PANTHER" id="PTHR18919:SF153">
    <property type="entry name" value="TRIFUNCTIONAL ENZYME SUBUNIT BETA, MITOCHONDRIAL"/>
    <property type="match status" value="1"/>
</dbReference>
<dbReference type="GO" id="GO:0005739">
    <property type="term" value="C:mitochondrion"/>
    <property type="evidence" value="ECO:0007669"/>
    <property type="project" value="UniProtKB-SubCell"/>
</dbReference>
<keyword evidence="8 11" id="KW-0012">Acyltransferase</keyword>
<dbReference type="PROSITE" id="PS00098">
    <property type="entry name" value="THIOLASE_1"/>
    <property type="match status" value="1"/>
</dbReference>
<dbReference type="SUPFAM" id="SSF53901">
    <property type="entry name" value="Thiolase-like"/>
    <property type="match status" value="2"/>
</dbReference>
<evidence type="ECO:0000256" key="3">
    <source>
        <dbReference type="ARBA" id="ARBA00022490"/>
    </source>
</evidence>
<feature type="domain" description="Thiolase N-terminal" evidence="12">
    <location>
        <begin position="2"/>
        <end position="245"/>
    </location>
</feature>
<dbReference type="InterPro" id="IPR020615">
    <property type="entry name" value="Thiolase_acyl_enz_int_AS"/>
</dbReference>
<organism evidence="14">
    <name type="scientific">Aureoumbra lagunensis</name>
    <dbReference type="NCBI Taxonomy" id="44058"/>
    <lineage>
        <taxon>Eukaryota</taxon>
        <taxon>Sar</taxon>
        <taxon>Stramenopiles</taxon>
        <taxon>Ochrophyta</taxon>
        <taxon>Pelagophyceae</taxon>
        <taxon>Pelagomonadales</taxon>
        <taxon>Aureoumbra</taxon>
    </lineage>
</organism>
<keyword evidence="4 11" id="KW-0808">Transferase</keyword>
<dbReference type="InterPro" id="IPR020616">
    <property type="entry name" value="Thiolase_N"/>
</dbReference>
<keyword evidence="7" id="KW-0496">Mitochondrion</keyword>
<dbReference type="CDD" id="cd00751">
    <property type="entry name" value="thiolase"/>
    <property type="match status" value="1"/>
</dbReference>
<dbReference type="InterPro" id="IPR016039">
    <property type="entry name" value="Thiolase-like"/>
</dbReference>
<sequence>MAIGGLMNKIGLDGSMIDYVLYGTVIQEPRTSNLAREAAMHAGLSKNIPAHTVTMACISSNAALCQGVEKIMANQANIILAGGCETFSDAPIRYSRPIRKRLMQASKIFAKQGLLGGLRLLQGLKFKDFAPEAPQIANFTTGEVMGHSSDRMACRFGISRKDQDDYTLRSHSLAQKAHDDGLYNEEIIPPEGSDDIKENGIRVSTPEALAKLKPAFIKGPQGTHTAANSSFLTDGASAAIIMSESKALELGLKPKALIKDFCFIATDPFEQMLLGPAYATSHLLHRNQLRLSDLDVIEIHEAFAGQVLSNFAALDSDKFASDYLNGMQKLGPIDIDKVNTQGGSVSLGHPFAATGTRLVTTAANRLIRDQSKLALVTACADGGLGHAMLLERYDAS</sequence>
<evidence type="ECO:0000313" key="14">
    <source>
        <dbReference type="EMBL" id="CAE0363968.1"/>
    </source>
</evidence>
<dbReference type="PANTHER" id="PTHR18919">
    <property type="entry name" value="ACETYL-COA C-ACYLTRANSFERASE"/>
    <property type="match status" value="1"/>
</dbReference>
<dbReference type="PROSITE" id="PS00737">
    <property type="entry name" value="THIOLASE_2"/>
    <property type="match status" value="1"/>
</dbReference>
<dbReference type="InterPro" id="IPR020613">
    <property type="entry name" value="Thiolase_CS"/>
</dbReference>
<evidence type="ECO:0000256" key="5">
    <source>
        <dbReference type="ARBA" id="ARBA00022832"/>
    </source>
</evidence>
<evidence type="ECO:0000256" key="8">
    <source>
        <dbReference type="ARBA" id="ARBA00023315"/>
    </source>
</evidence>
<comment type="similarity">
    <text evidence="2 11">Belongs to the thiolase-like superfamily. Thiolase family.</text>
</comment>
<evidence type="ECO:0000259" key="13">
    <source>
        <dbReference type="Pfam" id="PF02803"/>
    </source>
</evidence>
<dbReference type="InterPro" id="IPR020617">
    <property type="entry name" value="Thiolase_C"/>
</dbReference>
<dbReference type="NCBIfam" id="TIGR01930">
    <property type="entry name" value="AcCoA-C-Actrans"/>
    <property type="match status" value="1"/>
</dbReference>
<evidence type="ECO:0000256" key="1">
    <source>
        <dbReference type="ARBA" id="ARBA00004173"/>
    </source>
</evidence>
<keyword evidence="3" id="KW-0963">Cytoplasm</keyword>
<dbReference type="EMBL" id="HBIJ01006683">
    <property type="protein sequence ID" value="CAE0363968.1"/>
    <property type="molecule type" value="Transcribed_RNA"/>
</dbReference>
<evidence type="ECO:0000256" key="2">
    <source>
        <dbReference type="ARBA" id="ARBA00010982"/>
    </source>
</evidence>
<feature type="domain" description="Thiolase C-terminal" evidence="13">
    <location>
        <begin position="252"/>
        <end position="392"/>
    </location>
</feature>
<dbReference type="GO" id="GO:0003985">
    <property type="term" value="F:acetyl-CoA C-acetyltransferase activity"/>
    <property type="evidence" value="ECO:0007669"/>
    <property type="project" value="TreeGrafter"/>
</dbReference>
<keyword evidence="5" id="KW-0276">Fatty acid metabolism</keyword>
<dbReference type="GO" id="GO:0006635">
    <property type="term" value="P:fatty acid beta-oxidation"/>
    <property type="evidence" value="ECO:0007669"/>
    <property type="project" value="TreeGrafter"/>
</dbReference>
<reference evidence="14" key="1">
    <citation type="submission" date="2021-01" db="EMBL/GenBank/DDBJ databases">
        <authorList>
            <person name="Corre E."/>
            <person name="Pelletier E."/>
            <person name="Niang G."/>
            <person name="Scheremetjew M."/>
            <person name="Finn R."/>
            <person name="Kale V."/>
            <person name="Holt S."/>
            <person name="Cochrane G."/>
            <person name="Meng A."/>
            <person name="Brown T."/>
            <person name="Cohen L."/>
        </authorList>
    </citation>
    <scope>NUCLEOTIDE SEQUENCE</scope>
    <source>
        <strain evidence="14">CCMP1510</strain>
    </source>
</reference>
<dbReference type="Pfam" id="PF00108">
    <property type="entry name" value="Thiolase_N"/>
    <property type="match status" value="1"/>
</dbReference>
<protein>
    <recommendedName>
        <fullName evidence="9">acetyl-CoA C-acyltransferase</fullName>
        <ecNumber evidence="9">2.3.1.16</ecNumber>
    </recommendedName>
</protein>
<evidence type="ECO:0000256" key="7">
    <source>
        <dbReference type="ARBA" id="ARBA00023128"/>
    </source>
</evidence>
<evidence type="ECO:0000256" key="4">
    <source>
        <dbReference type="ARBA" id="ARBA00022679"/>
    </source>
</evidence>
<comment type="subcellular location">
    <subcellularLocation>
        <location evidence="1">Mitochondrion</location>
    </subcellularLocation>
</comment>
<dbReference type="Pfam" id="PF02803">
    <property type="entry name" value="Thiolase_C"/>
    <property type="match status" value="1"/>
</dbReference>
<evidence type="ECO:0000256" key="10">
    <source>
        <dbReference type="PIRSR" id="PIRSR000429-1"/>
    </source>
</evidence>
<gene>
    <name evidence="14" type="ORF">ALAG00032_LOCUS4709</name>
</gene>
<accession>A0A7S3JSV6</accession>
<feature type="active site" description="Proton acceptor" evidence="10">
    <location>
        <position position="349"/>
    </location>
</feature>
<evidence type="ECO:0000256" key="6">
    <source>
        <dbReference type="ARBA" id="ARBA00023098"/>
    </source>
</evidence>
<dbReference type="AlphaFoldDB" id="A0A7S3JSV6"/>
<dbReference type="FunFam" id="3.40.47.10:FF:000011">
    <property type="entry name" value="3-ketoacyl-CoA thiolase"/>
    <property type="match status" value="1"/>
</dbReference>
<dbReference type="PIRSF" id="PIRSF000429">
    <property type="entry name" value="Ac-CoA_Ac_transf"/>
    <property type="match status" value="1"/>
</dbReference>
<keyword evidence="6" id="KW-0443">Lipid metabolism</keyword>
<feature type="active site" description="Acyl-thioester intermediate" evidence="10">
    <location>
        <position position="57"/>
    </location>
</feature>
<dbReference type="EC" id="2.3.1.16" evidence="9"/>
<evidence type="ECO:0000256" key="9">
    <source>
        <dbReference type="ARBA" id="ARBA00024073"/>
    </source>
</evidence>
<dbReference type="Gene3D" id="3.40.47.10">
    <property type="match status" value="1"/>
</dbReference>
<evidence type="ECO:0000256" key="11">
    <source>
        <dbReference type="RuleBase" id="RU003557"/>
    </source>
</evidence>
<evidence type="ECO:0000259" key="12">
    <source>
        <dbReference type="Pfam" id="PF00108"/>
    </source>
</evidence>
<feature type="active site" description="Proton acceptor" evidence="10">
    <location>
        <position position="379"/>
    </location>
</feature>
<dbReference type="InterPro" id="IPR002155">
    <property type="entry name" value="Thiolase"/>
</dbReference>
<name>A0A7S3JSV6_9STRA</name>